<gene>
    <name evidence="2" type="ORF">EDC64_10819</name>
</gene>
<dbReference type="SUPFAM" id="SSF89796">
    <property type="entry name" value="CoA-transferase family III (CaiB/BaiF)"/>
    <property type="match status" value="1"/>
</dbReference>
<dbReference type="RefSeq" id="WP_132032092.1">
    <property type="nucleotide sequence ID" value="NZ_SMAI01000008.1"/>
</dbReference>
<dbReference type="Proteomes" id="UP000294664">
    <property type="component" value="Unassembled WGS sequence"/>
</dbReference>
<dbReference type="PANTHER" id="PTHR48228">
    <property type="entry name" value="SUCCINYL-COA--D-CITRAMALATE COA-TRANSFERASE"/>
    <property type="match status" value="1"/>
</dbReference>
<sequence>MGPLHGIKIIEFGAIGPGPFCAMMLSDMGAEVLRLDRIDPPELGLKRETRFATLNRGRRSVAMDLKADGAAAAVLRLVAGADALIEGFRPGVMERLGLGPEACLSANPRLVYGRITGWGQDGPLAQAAGHDINYLAISGALHCIGREGQLPAPPQNFLADMAGGGMYLAFGVVCALLEARASGKGQVVDAAMVDGVASLLTSVHGLYAAGLIGDRRGENHYDGGAPWYDSYAAADGALLAVGAIEGRFYGNLLKLLGLAAADLPDQHDRAGWPVLRARFAAAFRTKTRAEWLAAMAGQDVCVAPVLTLAESLANPHLAARGTFIEVDGVRQPAPAPRFSRTVPDHPAPPPEPGAHTDAALADWGFCPAEISRLRTAKAIA</sequence>
<dbReference type="PANTHER" id="PTHR48228:SF5">
    <property type="entry name" value="ALPHA-METHYLACYL-COA RACEMASE"/>
    <property type="match status" value="1"/>
</dbReference>
<dbReference type="OrthoDB" id="9806585at2"/>
<dbReference type="Pfam" id="PF02515">
    <property type="entry name" value="CoA_transf_3"/>
    <property type="match status" value="1"/>
</dbReference>
<reference evidence="2 3" key="1">
    <citation type="submission" date="2019-03" db="EMBL/GenBank/DDBJ databases">
        <title>Genomic Encyclopedia of Type Strains, Phase IV (KMG-IV): sequencing the most valuable type-strain genomes for metagenomic binning, comparative biology and taxonomic classification.</title>
        <authorList>
            <person name="Goeker M."/>
        </authorList>
    </citation>
    <scope>NUCLEOTIDE SEQUENCE [LARGE SCALE GENOMIC DNA]</scope>
    <source>
        <strain evidence="2 3">DSM 9035</strain>
    </source>
</reference>
<feature type="region of interest" description="Disordered" evidence="1">
    <location>
        <begin position="334"/>
        <end position="356"/>
    </location>
</feature>
<dbReference type="Gene3D" id="3.40.50.10540">
    <property type="entry name" value="Crotonobetainyl-coa:carnitine coa-transferase, domain 1"/>
    <property type="match status" value="1"/>
</dbReference>
<evidence type="ECO:0000313" key="2">
    <source>
        <dbReference type="EMBL" id="TCT03854.1"/>
    </source>
</evidence>
<dbReference type="InterPro" id="IPR050509">
    <property type="entry name" value="CoA-transferase_III"/>
</dbReference>
<dbReference type="AlphaFoldDB" id="A0A4R3LTF6"/>
<keyword evidence="3" id="KW-1185">Reference proteome</keyword>
<evidence type="ECO:0000313" key="3">
    <source>
        <dbReference type="Proteomes" id="UP000294664"/>
    </source>
</evidence>
<protein>
    <submittedName>
        <fullName evidence="2">Alpha-methylacyl-CoA racemase</fullName>
    </submittedName>
</protein>
<name>A0A4R3LTF6_9HYPH</name>
<dbReference type="InterPro" id="IPR023606">
    <property type="entry name" value="CoA-Trfase_III_dom_1_sf"/>
</dbReference>
<dbReference type="GO" id="GO:0003824">
    <property type="term" value="F:catalytic activity"/>
    <property type="evidence" value="ECO:0007669"/>
    <property type="project" value="InterPro"/>
</dbReference>
<organism evidence="2 3">
    <name type="scientific">Aquabacter spiritensis</name>
    <dbReference type="NCBI Taxonomy" id="933073"/>
    <lineage>
        <taxon>Bacteria</taxon>
        <taxon>Pseudomonadati</taxon>
        <taxon>Pseudomonadota</taxon>
        <taxon>Alphaproteobacteria</taxon>
        <taxon>Hyphomicrobiales</taxon>
        <taxon>Xanthobacteraceae</taxon>
        <taxon>Aquabacter</taxon>
    </lineage>
</organism>
<evidence type="ECO:0000256" key="1">
    <source>
        <dbReference type="SAM" id="MobiDB-lite"/>
    </source>
</evidence>
<dbReference type="InterPro" id="IPR003673">
    <property type="entry name" value="CoA-Trfase_fam_III"/>
</dbReference>
<dbReference type="Gene3D" id="3.30.1540.10">
    <property type="entry name" value="formyl-coa transferase, domain 3"/>
    <property type="match status" value="1"/>
</dbReference>
<dbReference type="InterPro" id="IPR044855">
    <property type="entry name" value="CoA-Trfase_III_dom3_sf"/>
</dbReference>
<dbReference type="Gene3D" id="3.30.60.110">
    <property type="match status" value="1"/>
</dbReference>
<dbReference type="EMBL" id="SMAI01000008">
    <property type="protein sequence ID" value="TCT03854.1"/>
    <property type="molecule type" value="Genomic_DNA"/>
</dbReference>
<comment type="caution">
    <text evidence="2">The sequence shown here is derived from an EMBL/GenBank/DDBJ whole genome shotgun (WGS) entry which is preliminary data.</text>
</comment>
<accession>A0A4R3LTF6</accession>
<proteinExistence type="predicted"/>